<keyword evidence="5" id="KW-0479">Metal-binding</keyword>
<dbReference type="OrthoDB" id="9806388at2"/>
<dbReference type="Pfam" id="PF05195">
    <property type="entry name" value="AMP_N"/>
    <property type="match status" value="1"/>
</dbReference>
<dbReference type="Gene3D" id="3.90.230.10">
    <property type="entry name" value="Creatinase/methionine aminopeptidase superfamily"/>
    <property type="match status" value="1"/>
</dbReference>
<evidence type="ECO:0000256" key="2">
    <source>
        <dbReference type="ARBA" id="ARBA00001936"/>
    </source>
</evidence>
<dbReference type="PANTHER" id="PTHR43226">
    <property type="entry name" value="XAA-PRO AMINOPEPTIDASE 3"/>
    <property type="match status" value="1"/>
</dbReference>
<keyword evidence="6" id="KW-0378">Hydrolase</keyword>
<gene>
    <name evidence="9" type="ORF">C1I91_02760</name>
</gene>
<dbReference type="EC" id="3.4.11.9" evidence="4"/>
<dbReference type="InterPro" id="IPR007865">
    <property type="entry name" value="Aminopep_P_N"/>
</dbReference>
<evidence type="ECO:0000256" key="7">
    <source>
        <dbReference type="ARBA" id="ARBA00023211"/>
    </source>
</evidence>
<dbReference type="GO" id="GO:0005829">
    <property type="term" value="C:cytosol"/>
    <property type="evidence" value="ECO:0007669"/>
    <property type="project" value="TreeGrafter"/>
</dbReference>
<proteinExistence type="inferred from homology"/>
<evidence type="ECO:0000313" key="10">
    <source>
        <dbReference type="Proteomes" id="UP000286268"/>
    </source>
</evidence>
<dbReference type="GO" id="GO:0006508">
    <property type="term" value="P:proteolysis"/>
    <property type="evidence" value="ECO:0007669"/>
    <property type="project" value="TreeGrafter"/>
</dbReference>
<comment type="cofactor">
    <cofactor evidence="2">
        <name>Mn(2+)</name>
        <dbReference type="ChEBI" id="CHEBI:29035"/>
    </cofactor>
</comment>
<dbReference type="InterPro" id="IPR036005">
    <property type="entry name" value="Creatinase/aminopeptidase-like"/>
</dbReference>
<keyword evidence="10" id="KW-1185">Reference proteome</keyword>
<dbReference type="InterPro" id="IPR029149">
    <property type="entry name" value="Creatin/AminoP/Spt16_N"/>
</dbReference>
<dbReference type="GO" id="GO:0070006">
    <property type="term" value="F:metalloaminopeptidase activity"/>
    <property type="evidence" value="ECO:0007669"/>
    <property type="project" value="InterPro"/>
</dbReference>
<dbReference type="EMBL" id="CP025746">
    <property type="protein sequence ID" value="QAA30673.1"/>
    <property type="molecule type" value="Genomic_DNA"/>
</dbReference>
<evidence type="ECO:0000313" key="9">
    <source>
        <dbReference type="EMBL" id="QAA30673.1"/>
    </source>
</evidence>
<dbReference type="InterPro" id="IPR052433">
    <property type="entry name" value="X-Pro_dipept-like"/>
</dbReference>
<sequence>MKKEVFINNRKRLSEKLEEGSVVVLLAGEAPKKTADEAYPFTPNRNFYYLTGIDEEKHKVVISKINGKVEEALFIQKPDPVKERWVGKTIRDNEAIEVSGVEEVLYLEDFNGYINQKLSSGKANALYVDLERRSFEERTTLTEEFAKEAAGRYPYIVIKNVYGIISELRTIKASEEIDEMREAIKITIDGVNSLMKNAKAGIKEYELEAFFDFHLKKSGVKDVAFKTIAAAGKNATILHYVDNDSVIKEDDLILFDLGAQYNYYNADITRTFPISGKYTARQKEVYEAVLRVNEAIIEALKPGVNYIDINNKATDLIADECIKLGLIKDKKDVRNYYWHSIGHGLGLDTHDVGERNVDLKPGMVYTVEPGIYIEEEGIGVRIEDDVLITESGNEVLTKEMIKSVEDIEKFMANR</sequence>
<evidence type="ECO:0000256" key="6">
    <source>
        <dbReference type="ARBA" id="ARBA00022801"/>
    </source>
</evidence>
<dbReference type="Gene3D" id="3.40.350.10">
    <property type="entry name" value="Creatinase/prolidase N-terminal domain"/>
    <property type="match status" value="1"/>
</dbReference>
<evidence type="ECO:0000256" key="5">
    <source>
        <dbReference type="ARBA" id="ARBA00022723"/>
    </source>
</evidence>
<evidence type="ECO:0000256" key="3">
    <source>
        <dbReference type="ARBA" id="ARBA00008766"/>
    </source>
</evidence>
<dbReference type="KEGG" id="cmah:C1I91_02760"/>
<dbReference type="SUPFAM" id="SSF55920">
    <property type="entry name" value="Creatinase/aminopeptidase"/>
    <property type="match status" value="1"/>
</dbReference>
<dbReference type="RefSeq" id="WP_128211123.1">
    <property type="nucleotide sequence ID" value="NZ_CP025746.1"/>
</dbReference>
<keyword evidence="9" id="KW-0645">Protease</keyword>
<dbReference type="AlphaFoldDB" id="A0A410DNJ3"/>
<dbReference type="SMART" id="SM01011">
    <property type="entry name" value="AMP_N"/>
    <property type="match status" value="1"/>
</dbReference>
<evidence type="ECO:0000256" key="4">
    <source>
        <dbReference type="ARBA" id="ARBA00012574"/>
    </source>
</evidence>
<name>A0A410DNJ3_9CLOT</name>
<dbReference type="InterPro" id="IPR000994">
    <property type="entry name" value="Pept_M24"/>
</dbReference>
<keyword evidence="7" id="KW-0464">Manganese</keyword>
<keyword evidence="9" id="KW-0031">Aminopeptidase</keyword>
<evidence type="ECO:0000259" key="8">
    <source>
        <dbReference type="SMART" id="SM01011"/>
    </source>
</evidence>
<reference evidence="9 10" key="1">
    <citation type="submission" date="2018-01" db="EMBL/GenBank/DDBJ databases">
        <title>Genome Sequencing and Assembly of Anaerobacter polyendosporus strain CT4.</title>
        <authorList>
            <person name="Tachaapaikoon C."/>
            <person name="Sutheeworapong S."/>
            <person name="Jenjaroenpun P."/>
            <person name="Wongsurawat T."/>
            <person name="Nookeaw I."/>
            <person name="Cheawchanlertfa P."/>
            <person name="Kosugi A."/>
            <person name="Cheevadhanarak S."/>
            <person name="Ratanakhanokchai K."/>
        </authorList>
    </citation>
    <scope>NUCLEOTIDE SEQUENCE [LARGE SCALE GENOMIC DNA]</scope>
    <source>
        <strain evidence="9 10">CT4</strain>
    </source>
</reference>
<evidence type="ECO:0000256" key="1">
    <source>
        <dbReference type="ARBA" id="ARBA00001424"/>
    </source>
</evidence>
<comment type="catalytic activity">
    <reaction evidence="1">
        <text>Release of any N-terminal amino acid, including proline, that is linked to proline, even from a dipeptide or tripeptide.</text>
        <dbReference type="EC" id="3.4.11.9"/>
    </reaction>
</comment>
<dbReference type="CDD" id="cd01087">
    <property type="entry name" value="Prolidase"/>
    <property type="match status" value="1"/>
</dbReference>
<dbReference type="GO" id="GO:0030145">
    <property type="term" value="F:manganese ion binding"/>
    <property type="evidence" value="ECO:0007669"/>
    <property type="project" value="InterPro"/>
</dbReference>
<protein>
    <recommendedName>
        <fullName evidence="4">Xaa-Pro aminopeptidase</fullName>
        <ecNumber evidence="4">3.4.11.9</ecNumber>
    </recommendedName>
</protein>
<feature type="domain" description="Aminopeptidase P N-terminal" evidence="8">
    <location>
        <begin position="1"/>
        <end position="135"/>
    </location>
</feature>
<dbReference type="Proteomes" id="UP000286268">
    <property type="component" value="Chromosome"/>
</dbReference>
<accession>A0A410DNJ3</accession>
<dbReference type="SUPFAM" id="SSF53092">
    <property type="entry name" value="Creatinase/prolidase N-terminal domain"/>
    <property type="match status" value="1"/>
</dbReference>
<dbReference type="Pfam" id="PF00557">
    <property type="entry name" value="Peptidase_M24"/>
    <property type="match status" value="1"/>
</dbReference>
<dbReference type="PANTHER" id="PTHR43226:SF4">
    <property type="entry name" value="XAA-PRO AMINOPEPTIDASE 3"/>
    <property type="match status" value="1"/>
</dbReference>
<comment type="similarity">
    <text evidence="3">Belongs to the peptidase M24B family.</text>
</comment>
<organism evidence="9 10">
    <name type="scientific">Clostridium manihotivorum</name>
    <dbReference type="NCBI Taxonomy" id="2320868"/>
    <lineage>
        <taxon>Bacteria</taxon>
        <taxon>Bacillati</taxon>
        <taxon>Bacillota</taxon>
        <taxon>Clostridia</taxon>
        <taxon>Eubacteriales</taxon>
        <taxon>Clostridiaceae</taxon>
        <taxon>Clostridium</taxon>
    </lineage>
</organism>